<feature type="transmembrane region" description="Helical" evidence="2">
    <location>
        <begin position="203"/>
        <end position="228"/>
    </location>
</feature>
<sequence length="514" mass="52897">MGRMSDMTRERRTAPDRAGTQRPLLVTGLVGALWCVGIGLAVLVTVTLVGWIAAPRSALGSGLPGVFRTAVTFWLVSHHAGLSLPDGRVGLLPLGIVALPGALLYRCGGWMLRTGARRTRRGVMDVAVALAVPYTLLAGLLALAATKPPVRPSPWQALLCCFTVALVAGGFGAARALVALRRGRVRSGLGALLRLLPERPRSLVIGVSGALAVLLAAGALLVGCALAFHLPEANRLYGELAPGVVGGVLLLVVELAFLPNAIIWGTSYAVGAGFAVGTGTSVSVTGVFLDTIPAFPPLAALPGPGPAPALSLLALAAPFAAGAVGGVLTVRALPSPAAETAPLWGFTTGALTGLVLAVLAALSGGPMGGGRLRTVGPSPWQVGLLAALEVGVAAALAAWFANGRALRRTDDPKPRRRRRPPKPPRGAAPEPLPEPEPLPAPVVPVVPLPAPEPTPRPVPAVPDPLEFEDAEPVLPARRTRPAEPEPEPDEPRPRDDRTENRGGAIFVLRDEADD</sequence>
<feature type="compositionally biased region" description="Basic and acidic residues" evidence="1">
    <location>
        <begin position="489"/>
        <end position="500"/>
    </location>
</feature>
<evidence type="ECO:0000313" key="4">
    <source>
        <dbReference type="Proteomes" id="UP000242367"/>
    </source>
</evidence>
<keyword evidence="4" id="KW-1185">Reference proteome</keyword>
<evidence type="ECO:0000256" key="2">
    <source>
        <dbReference type="SAM" id="Phobius"/>
    </source>
</evidence>
<feature type="transmembrane region" description="Helical" evidence="2">
    <location>
        <begin position="124"/>
        <end position="143"/>
    </location>
</feature>
<name>A0A2P4UQ72_9ACTN</name>
<feature type="transmembrane region" description="Helical" evidence="2">
    <location>
        <begin position="21"/>
        <end position="54"/>
    </location>
</feature>
<evidence type="ECO:0000313" key="3">
    <source>
        <dbReference type="EMBL" id="POM27201.1"/>
    </source>
</evidence>
<feature type="transmembrane region" description="Helical" evidence="2">
    <location>
        <begin position="240"/>
        <end position="258"/>
    </location>
</feature>
<dbReference type="Proteomes" id="UP000242367">
    <property type="component" value="Unassembled WGS sequence"/>
</dbReference>
<feature type="compositionally biased region" description="Pro residues" evidence="1">
    <location>
        <begin position="423"/>
        <end position="462"/>
    </location>
</feature>
<evidence type="ECO:0000256" key="1">
    <source>
        <dbReference type="SAM" id="MobiDB-lite"/>
    </source>
</evidence>
<feature type="transmembrane region" description="Helical" evidence="2">
    <location>
        <begin position="91"/>
        <end position="112"/>
    </location>
</feature>
<feature type="region of interest" description="Disordered" evidence="1">
    <location>
        <begin position="407"/>
        <end position="514"/>
    </location>
</feature>
<reference evidence="3 4" key="1">
    <citation type="journal article" date="2017" name="Chemistry">
        <title>Isolation, Biosynthesis and Chemical Modifications of Rubterolones A-F: Rare Tropolone Alkaloids from Actinomadura sp. 5-2.</title>
        <authorList>
            <person name="Guo H."/>
            <person name="Benndorf R."/>
            <person name="Leichnitz D."/>
            <person name="Klassen J.L."/>
            <person name="Vollmers J."/>
            <person name="Gorls H."/>
            <person name="Steinacker M."/>
            <person name="Weigel C."/>
            <person name="Dahse H.M."/>
            <person name="Kaster A.K."/>
            <person name="de Beer Z.W."/>
            <person name="Poulsen M."/>
            <person name="Beemelmanns C."/>
        </authorList>
    </citation>
    <scope>NUCLEOTIDE SEQUENCE [LARGE SCALE GENOMIC DNA]</scope>
    <source>
        <strain evidence="3 4">5-2</strain>
    </source>
</reference>
<feature type="transmembrane region" description="Helical" evidence="2">
    <location>
        <begin position="382"/>
        <end position="401"/>
    </location>
</feature>
<evidence type="ECO:0008006" key="5">
    <source>
        <dbReference type="Google" id="ProtNLM"/>
    </source>
</evidence>
<keyword evidence="2" id="KW-0812">Transmembrane</keyword>
<dbReference type="AlphaFoldDB" id="A0A2P4UQ72"/>
<dbReference type="InterPro" id="IPR045931">
    <property type="entry name" value="DUF6350"/>
</dbReference>
<keyword evidence="2" id="KW-0472">Membrane</keyword>
<protein>
    <recommendedName>
        <fullName evidence="5">Integral membrane protein</fullName>
    </recommendedName>
</protein>
<organism evidence="3 4">
    <name type="scientific">Actinomadura rubteroloni</name>
    <dbReference type="NCBI Taxonomy" id="1926885"/>
    <lineage>
        <taxon>Bacteria</taxon>
        <taxon>Bacillati</taxon>
        <taxon>Actinomycetota</taxon>
        <taxon>Actinomycetes</taxon>
        <taxon>Streptosporangiales</taxon>
        <taxon>Thermomonosporaceae</taxon>
        <taxon>Actinomadura</taxon>
    </lineage>
</organism>
<comment type="caution">
    <text evidence="3">The sequence shown here is derived from an EMBL/GenBank/DDBJ whole genome shotgun (WGS) entry which is preliminary data.</text>
</comment>
<feature type="transmembrane region" description="Helical" evidence="2">
    <location>
        <begin position="270"/>
        <end position="289"/>
    </location>
</feature>
<keyword evidence="2" id="KW-1133">Transmembrane helix</keyword>
<feature type="transmembrane region" description="Helical" evidence="2">
    <location>
        <begin position="309"/>
        <end position="330"/>
    </location>
</feature>
<feature type="transmembrane region" description="Helical" evidence="2">
    <location>
        <begin position="155"/>
        <end position="178"/>
    </location>
</feature>
<proteinExistence type="predicted"/>
<dbReference type="Pfam" id="PF19877">
    <property type="entry name" value="DUF6350"/>
    <property type="match status" value="1"/>
</dbReference>
<dbReference type="EMBL" id="MTBP01000001">
    <property type="protein sequence ID" value="POM27201.1"/>
    <property type="molecule type" value="Genomic_DNA"/>
</dbReference>
<gene>
    <name evidence="3" type="ORF">BTM25_16120</name>
</gene>
<accession>A0A2P4UQ72</accession>
<feature type="transmembrane region" description="Helical" evidence="2">
    <location>
        <begin position="342"/>
        <end position="362"/>
    </location>
</feature>